<dbReference type="Gene3D" id="3.40.1400.10">
    <property type="entry name" value="Sugar-phosphate isomerase, RpiB/LacA/LacB"/>
    <property type="match status" value="1"/>
</dbReference>
<comment type="caution">
    <text evidence="2">The sequence shown here is derived from an EMBL/GenBank/DDBJ whole genome shotgun (WGS) entry which is preliminary data.</text>
</comment>
<gene>
    <name evidence="2" type="ORF">K493DRAFT_403596</name>
</gene>
<keyword evidence="1 2" id="KW-0413">Isomerase</keyword>
<dbReference type="InterPro" id="IPR004785">
    <property type="entry name" value="RpiB"/>
</dbReference>
<accession>A0A1Y1ZC28</accession>
<dbReference type="PANTHER" id="PTHR30345:SF0">
    <property type="entry name" value="DNA DAMAGE-REPAIR_TOLERATION PROTEIN DRT102"/>
    <property type="match status" value="1"/>
</dbReference>
<dbReference type="NCBIfam" id="TIGR00689">
    <property type="entry name" value="rpiB_lacA_lacB"/>
    <property type="match status" value="1"/>
</dbReference>
<dbReference type="PANTHER" id="PTHR30345">
    <property type="entry name" value="RIBOSE-5-PHOSPHATE ISOMERASE B"/>
    <property type="match status" value="1"/>
</dbReference>
<evidence type="ECO:0000256" key="1">
    <source>
        <dbReference type="ARBA" id="ARBA00023235"/>
    </source>
</evidence>
<dbReference type="NCBIfam" id="TIGR01120">
    <property type="entry name" value="rpiB"/>
    <property type="match status" value="1"/>
</dbReference>
<organism evidence="2 3">
    <name type="scientific">Basidiobolus meristosporus CBS 931.73</name>
    <dbReference type="NCBI Taxonomy" id="1314790"/>
    <lineage>
        <taxon>Eukaryota</taxon>
        <taxon>Fungi</taxon>
        <taxon>Fungi incertae sedis</taxon>
        <taxon>Zoopagomycota</taxon>
        <taxon>Entomophthoromycotina</taxon>
        <taxon>Basidiobolomycetes</taxon>
        <taxon>Basidiobolales</taxon>
        <taxon>Basidiobolaceae</taxon>
        <taxon>Basidiobolus</taxon>
    </lineage>
</organism>
<dbReference type="PIRSF" id="PIRSF005384">
    <property type="entry name" value="RpiB_LacA_B"/>
    <property type="match status" value="1"/>
</dbReference>
<keyword evidence="3" id="KW-1185">Reference proteome</keyword>
<dbReference type="NCBIfam" id="NF004051">
    <property type="entry name" value="PRK05571.1"/>
    <property type="match status" value="1"/>
</dbReference>
<dbReference type="Pfam" id="PF02502">
    <property type="entry name" value="LacAB_rpiB"/>
    <property type="match status" value="1"/>
</dbReference>
<dbReference type="InterPro" id="IPR003500">
    <property type="entry name" value="RpiB_LacA_LacB"/>
</dbReference>
<dbReference type="STRING" id="1314790.A0A1Y1ZC28"/>
<dbReference type="AlphaFoldDB" id="A0A1Y1ZC28"/>
<dbReference type="EMBL" id="MCFE01000005">
    <property type="protein sequence ID" value="ORY07851.1"/>
    <property type="molecule type" value="Genomic_DNA"/>
</dbReference>
<protein>
    <submittedName>
        <fullName evidence="2">Ribose/galactose isomerase</fullName>
    </submittedName>
</protein>
<evidence type="ECO:0000313" key="3">
    <source>
        <dbReference type="Proteomes" id="UP000193498"/>
    </source>
</evidence>
<reference evidence="2 3" key="1">
    <citation type="submission" date="2016-07" db="EMBL/GenBank/DDBJ databases">
        <title>Pervasive Adenine N6-methylation of Active Genes in Fungi.</title>
        <authorList>
            <consortium name="DOE Joint Genome Institute"/>
            <person name="Mondo S.J."/>
            <person name="Dannebaum R.O."/>
            <person name="Kuo R.C."/>
            <person name="Labutti K."/>
            <person name="Haridas S."/>
            <person name="Kuo A."/>
            <person name="Salamov A."/>
            <person name="Ahrendt S.R."/>
            <person name="Lipzen A."/>
            <person name="Sullivan W."/>
            <person name="Andreopoulos W.B."/>
            <person name="Clum A."/>
            <person name="Lindquist E."/>
            <person name="Daum C."/>
            <person name="Ramamoorthy G.K."/>
            <person name="Gryganskyi A."/>
            <person name="Culley D."/>
            <person name="Magnuson J.K."/>
            <person name="James T.Y."/>
            <person name="O'Malley M.A."/>
            <person name="Stajich J.E."/>
            <person name="Spatafora J.W."/>
            <person name="Visel A."/>
            <person name="Grigoriev I.V."/>
        </authorList>
    </citation>
    <scope>NUCLEOTIDE SEQUENCE [LARGE SCALE GENOMIC DNA]</scope>
    <source>
        <strain evidence="2 3">CBS 931.73</strain>
    </source>
</reference>
<dbReference type="InterPro" id="IPR036569">
    <property type="entry name" value="RpiB_LacA_LacB_sf"/>
</dbReference>
<dbReference type="OrthoDB" id="2106730at2759"/>
<dbReference type="GO" id="GO:0016853">
    <property type="term" value="F:isomerase activity"/>
    <property type="evidence" value="ECO:0007669"/>
    <property type="project" value="UniProtKB-KW"/>
</dbReference>
<dbReference type="Proteomes" id="UP000193498">
    <property type="component" value="Unassembled WGS sequence"/>
</dbReference>
<sequence>MSVSSQTVTLYVGSDHAGFPLKKKLVDYLKETRSGDKFKVEDLGISDEETKCDYPDYAAQVAKKVTESTSDSEIRAGLLVCGTGIGMSIAANKVGGARCALCHDHYTAVLSRQHNDANILAVGSRSTGPDVAKEILDAFLDTEFLGQYHSVRIEKIHQLEH</sequence>
<dbReference type="GO" id="GO:0005975">
    <property type="term" value="P:carbohydrate metabolic process"/>
    <property type="evidence" value="ECO:0007669"/>
    <property type="project" value="InterPro"/>
</dbReference>
<dbReference type="InParanoid" id="A0A1Y1ZC28"/>
<proteinExistence type="predicted"/>
<name>A0A1Y1ZC28_9FUNG</name>
<dbReference type="SUPFAM" id="SSF89623">
    <property type="entry name" value="Ribose/Galactose isomerase RpiB/AlsB"/>
    <property type="match status" value="1"/>
</dbReference>
<evidence type="ECO:0000313" key="2">
    <source>
        <dbReference type="EMBL" id="ORY07851.1"/>
    </source>
</evidence>